<evidence type="ECO:0000259" key="4">
    <source>
        <dbReference type="Pfam" id="PF00582"/>
    </source>
</evidence>
<dbReference type="Gene3D" id="3.40.50.620">
    <property type="entry name" value="HUPs"/>
    <property type="match status" value="2"/>
</dbReference>
<gene>
    <name evidence="5" type="ORF">O9570_08405</name>
</gene>
<protein>
    <submittedName>
        <fullName evidence="5">Universal stress protein</fullName>
    </submittedName>
</protein>
<dbReference type="PRINTS" id="PR01438">
    <property type="entry name" value="UNVRSLSTRESS"/>
</dbReference>
<dbReference type="CDD" id="cd00293">
    <property type="entry name" value="USP-like"/>
    <property type="match status" value="2"/>
</dbReference>
<accession>A0A0M7PQP3</accession>
<sequence>MSQQPGPILLATDLSARGDRALDRALQLAKELDTKLVVLHVMENHGVSARLTTPVWRRLAADHKAVAERELAEDLANAGVATEVVVVTGDPLVRIMETADSFGCSLIIAGIARDETLGRLLLGTTVEKLVRQARQPVLVVKNRPRKPYRDVLVATDFSAGSRQALRAALQLVPNADLTLFHAYDVPFQGKNVPDDAVTRSFYHAAEQSSREFIAETPELANVAPPKVVMECGQPETVLSEYSFNHRSDLVVTGTHGRTGLLRTAIGSVAERLLEALPSDVLIVRLAGEE</sequence>
<accession>A0A0D6FPI5</accession>
<dbReference type="SUPFAM" id="SSF52402">
    <property type="entry name" value="Adenine nucleotide alpha hydrolases-like"/>
    <property type="match status" value="2"/>
</dbReference>
<dbReference type="PANTHER" id="PTHR46268">
    <property type="entry name" value="STRESS RESPONSE PROTEIN NHAX"/>
    <property type="match status" value="1"/>
</dbReference>
<comment type="caution">
    <text evidence="5">The sequence shown here is derived from an EMBL/GenBank/DDBJ whole genome shotgun (WGS) entry which is preliminary data.</text>
</comment>
<dbReference type="Proteomes" id="UP001141992">
    <property type="component" value="Unassembled WGS sequence"/>
</dbReference>
<dbReference type="GeneID" id="75274109"/>
<evidence type="ECO:0000256" key="2">
    <source>
        <dbReference type="ARBA" id="ARBA00022741"/>
    </source>
</evidence>
<dbReference type="InterPro" id="IPR006016">
    <property type="entry name" value="UspA"/>
</dbReference>
<dbReference type="KEGG" id="axx:ERS451415_00479"/>
<dbReference type="AlphaFoldDB" id="A0A0D6FPI5"/>
<proteinExistence type="inferred from homology"/>
<dbReference type="InterPro" id="IPR014729">
    <property type="entry name" value="Rossmann-like_a/b/a_fold"/>
</dbReference>
<dbReference type="PANTHER" id="PTHR46268:SF27">
    <property type="entry name" value="UNIVERSAL STRESS PROTEIN RV2623"/>
    <property type="match status" value="1"/>
</dbReference>
<feature type="domain" description="UspA" evidence="4">
    <location>
        <begin position="148"/>
        <end position="284"/>
    </location>
</feature>
<keyword evidence="2" id="KW-0547">Nucleotide-binding</keyword>
<dbReference type="GO" id="GO:0005524">
    <property type="term" value="F:ATP binding"/>
    <property type="evidence" value="ECO:0007669"/>
    <property type="project" value="UniProtKB-KW"/>
</dbReference>
<evidence type="ECO:0000313" key="5">
    <source>
        <dbReference type="EMBL" id="MCZ8401461.1"/>
    </source>
</evidence>
<dbReference type="RefSeq" id="WP_006386843.1">
    <property type="nucleotide sequence ID" value="NZ_CABIYZ010000003.1"/>
</dbReference>
<evidence type="ECO:0000313" key="6">
    <source>
        <dbReference type="Proteomes" id="UP001141992"/>
    </source>
</evidence>
<name>A0A0D6FPI5_ALCXX</name>
<organism evidence="5 6">
    <name type="scientific">Alcaligenes xylosoxydans xylosoxydans</name>
    <name type="common">Achromobacter xylosoxidans</name>
    <dbReference type="NCBI Taxonomy" id="85698"/>
    <lineage>
        <taxon>Bacteria</taxon>
        <taxon>Pseudomonadati</taxon>
        <taxon>Pseudomonadota</taxon>
        <taxon>Betaproteobacteria</taxon>
        <taxon>Burkholderiales</taxon>
        <taxon>Alcaligenaceae</taxon>
        <taxon>Achromobacter</taxon>
    </lineage>
</organism>
<evidence type="ECO:0000256" key="3">
    <source>
        <dbReference type="ARBA" id="ARBA00022840"/>
    </source>
</evidence>
<dbReference type="eggNOG" id="COG0589">
    <property type="taxonomic scope" value="Bacteria"/>
</dbReference>
<evidence type="ECO:0000256" key="1">
    <source>
        <dbReference type="ARBA" id="ARBA00008791"/>
    </source>
</evidence>
<dbReference type="Pfam" id="PF00582">
    <property type="entry name" value="Usp"/>
    <property type="match status" value="2"/>
</dbReference>
<dbReference type="EMBL" id="JAPZVI010000004">
    <property type="protein sequence ID" value="MCZ8401461.1"/>
    <property type="molecule type" value="Genomic_DNA"/>
</dbReference>
<comment type="similarity">
    <text evidence="1">Belongs to the universal stress protein A family.</text>
</comment>
<keyword evidence="3" id="KW-0067">ATP-binding</keyword>
<dbReference type="InterPro" id="IPR006015">
    <property type="entry name" value="Universal_stress_UspA"/>
</dbReference>
<feature type="domain" description="UspA" evidence="4">
    <location>
        <begin position="7"/>
        <end position="141"/>
    </location>
</feature>
<reference evidence="5" key="1">
    <citation type="submission" date="2022-12" db="EMBL/GenBank/DDBJ databases">
        <authorList>
            <person name="Voronina O.L."/>
            <person name="Kunda M.S."/>
            <person name="Ryzhova N."/>
            <person name="Aksenova E.I."/>
        </authorList>
    </citation>
    <scope>NUCLEOTIDE SEQUENCE</scope>
    <source>
        <strain evidence="5">SCCH136:Ach223948</strain>
    </source>
</reference>